<dbReference type="KEGG" id="ker:91102109"/>
<dbReference type="PANTHER" id="PTHR47549">
    <property type="entry name" value="GOLGI APPARATUS MEMBRANE PROTEIN TVP38-RELATED"/>
    <property type="match status" value="1"/>
</dbReference>
<accession>A0AAX4KFN6</accession>
<dbReference type="AlphaFoldDB" id="A0AAX4KFN6"/>
<evidence type="ECO:0000256" key="3">
    <source>
        <dbReference type="ARBA" id="ARBA00008640"/>
    </source>
</evidence>
<evidence type="ECO:0000256" key="4">
    <source>
        <dbReference type="ARBA" id="ARBA00013533"/>
    </source>
</evidence>
<evidence type="ECO:0000256" key="2">
    <source>
        <dbReference type="ARBA" id="ARBA00004653"/>
    </source>
</evidence>
<gene>
    <name evidence="13" type="ORF">V865_003305</name>
</gene>
<feature type="compositionally biased region" description="Polar residues" evidence="10">
    <location>
        <begin position="408"/>
        <end position="420"/>
    </location>
</feature>
<evidence type="ECO:0000313" key="13">
    <source>
        <dbReference type="EMBL" id="WWD05232.1"/>
    </source>
</evidence>
<proteinExistence type="inferred from homology"/>
<evidence type="ECO:0000256" key="9">
    <source>
        <dbReference type="ARBA" id="ARBA00023136"/>
    </source>
</evidence>
<protein>
    <recommendedName>
        <fullName evidence="4">Golgi apparatus membrane protein TVP38</fullName>
    </recommendedName>
    <alternativeName>
        <fullName evidence="5">Golgi apparatus membrane protein tvp38</fullName>
    </alternativeName>
</protein>
<keyword evidence="9 11" id="KW-0472">Membrane</keyword>
<evidence type="ECO:0000256" key="7">
    <source>
        <dbReference type="ARBA" id="ARBA00022989"/>
    </source>
</evidence>
<evidence type="ECO:0000256" key="6">
    <source>
        <dbReference type="ARBA" id="ARBA00022692"/>
    </source>
</evidence>
<evidence type="ECO:0000256" key="10">
    <source>
        <dbReference type="SAM" id="MobiDB-lite"/>
    </source>
</evidence>
<feature type="domain" description="VTT" evidence="12">
    <location>
        <begin position="192"/>
        <end position="305"/>
    </location>
</feature>
<feature type="compositionally biased region" description="Polar residues" evidence="10">
    <location>
        <begin position="43"/>
        <end position="62"/>
    </location>
</feature>
<feature type="region of interest" description="Disordered" evidence="10">
    <location>
        <begin position="400"/>
        <end position="420"/>
    </location>
</feature>
<comment type="similarity">
    <text evidence="3">Belongs to the TVP38/TMEM64 family.</text>
</comment>
<evidence type="ECO:0000259" key="12">
    <source>
        <dbReference type="Pfam" id="PF09335"/>
    </source>
</evidence>
<reference evidence="13 14" key="1">
    <citation type="submission" date="2024-01" db="EMBL/GenBank/DDBJ databases">
        <title>Comparative genomics of Cryptococcus and Kwoniella reveals pathogenesis evolution and contrasting modes of karyotype evolution via chromosome fusion or intercentromeric recombination.</title>
        <authorList>
            <person name="Coelho M.A."/>
            <person name="David-Palma M."/>
            <person name="Shea T."/>
            <person name="Bowers K."/>
            <person name="McGinley-Smith S."/>
            <person name="Mohammad A.W."/>
            <person name="Gnirke A."/>
            <person name="Yurkov A.M."/>
            <person name="Nowrousian M."/>
            <person name="Sun S."/>
            <person name="Cuomo C.A."/>
            <person name="Heitman J."/>
        </authorList>
    </citation>
    <scope>NUCLEOTIDE SEQUENCE [LARGE SCALE GENOMIC DNA]</scope>
    <source>
        <strain evidence="13 14">PYCC6329</strain>
    </source>
</reference>
<feature type="region of interest" description="Disordered" evidence="10">
    <location>
        <begin position="524"/>
        <end position="551"/>
    </location>
</feature>
<feature type="transmembrane region" description="Helical" evidence="11">
    <location>
        <begin position="257"/>
        <end position="277"/>
    </location>
</feature>
<feature type="compositionally biased region" description="Polar residues" evidence="10">
    <location>
        <begin position="70"/>
        <end position="82"/>
    </location>
</feature>
<feature type="transmembrane region" description="Helical" evidence="11">
    <location>
        <begin position="197"/>
        <end position="218"/>
    </location>
</feature>
<dbReference type="GeneID" id="91102109"/>
<evidence type="ECO:0000256" key="8">
    <source>
        <dbReference type="ARBA" id="ARBA00023034"/>
    </source>
</evidence>
<feature type="transmembrane region" description="Helical" evidence="11">
    <location>
        <begin position="172"/>
        <end position="190"/>
    </location>
</feature>
<sequence>MDQPHSSSGHPEISHPYPPSYRSPPRNTHQLEYQRRPEDRQNNNHLSVSDNPYIPSASSSPDPSYVRPTTRLTRSASESSTHPALAASNGAGKEYPEGWTKEDEDAEREFLKKGMFDWKKLTGWRFWIRKEWWYWYIILVIAAVLVILMSLYHDQIVDWMTPFANWIKDLPAGWTIPIAIFFVLSFPPLFGQEILAIIVGVVWGLWVGFGITAAGTLLGEIGNFYAFKYCLRSTAAKYEKNNFNYACMAHVVRDGGFWMIFVIRFSAIPGHFSTAVFATCGVGFWVFTIATILTLPKQLIVVYLGVIFANDEDTSSKEKWISHGVLIFGIIVTIWAAWYIYKKMDQARIHVWRKRRMEAASRGVSLNPVNKEWDQPINNNLDRPTVNVEDDDDIEARSPILNHRHHGNNNAHQSYTNPYDISYQSQNNMSIYQVDPSSYPNQSSQSLQGPKVEIEQDIGYAYRPPAESNTTDSLNRAQQQHQLYPTAQFPEARSTGMGTTGGLKRNQTSASDYTVYINESAEFPIPLPSSHAQHQHGVDHGRDHPHVQYGR</sequence>
<feature type="region of interest" description="Disordered" evidence="10">
    <location>
        <begin position="1"/>
        <end position="99"/>
    </location>
</feature>
<dbReference type="InterPro" id="IPR051076">
    <property type="entry name" value="Golgi_membrane_TVP38/TMEM64"/>
</dbReference>
<dbReference type="GO" id="GO:0000139">
    <property type="term" value="C:Golgi membrane"/>
    <property type="evidence" value="ECO:0007669"/>
    <property type="project" value="UniProtKB-SubCell"/>
</dbReference>
<evidence type="ECO:0000256" key="5">
    <source>
        <dbReference type="ARBA" id="ARBA00020673"/>
    </source>
</evidence>
<dbReference type="EMBL" id="CP144089">
    <property type="protein sequence ID" value="WWD05232.1"/>
    <property type="molecule type" value="Genomic_DNA"/>
</dbReference>
<dbReference type="Pfam" id="PF09335">
    <property type="entry name" value="VTT_dom"/>
    <property type="match status" value="1"/>
</dbReference>
<feature type="transmembrane region" description="Helical" evidence="11">
    <location>
        <begin position="284"/>
        <end position="308"/>
    </location>
</feature>
<dbReference type="RefSeq" id="XP_066083199.1">
    <property type="nucleotide sequence ID" value="XM_066227102.1"/>
</dbReference>
<evidence type="ECO:0000256" key="1">
    <source>
        <dbReference type="ARBA" id="ARBA00002978"/>
    </source>
</evidence>
<feature type="region of interest" description="Disordered" evidence="10">
    <location>
        <begin position="484"/>
        <end position="506"/>
    </location>
</feature>
<dbReference type="InterPro" id="IPR032816">
    <property type="entry name" value="VTT_dom"/>
</dbReference>
<keyword evidence="6 11" id="KW-0812">Transmembrane</keyword>
<feature type="transmembrane region" description="Helical" evidence="11">
    <location>
        <begin position="320"/>
        <end position="341"/>
    </location>
</feature>
<comment type="function">
    <text evidence="1">Golgi membrane protein involved in vesicular trafficking and spindle migration.</text>
</comment>
<evidence type="ECO:0000256" key="11">
    <source>
        <dbReference type="SAM" id="Phobius"/>
    </source>
</evidence>
<keyword evidence="7 11" id="KW-1133">Transmembrane helix</keyword>
<dbReference type="Proteomes" id="UP001358614">
    <property type="component" value="Chromosome 1"/>
</dbReference>
<organism evidence="13 14">
    <name type="scientific">Kwoniella europaea PYCC6329</name>
    <dbReference type="NCBI Taxonomy" id="1423913"/>
    <lineage>
        <taxon>Eukaryota</taxon>
        <taxon>Fungi</taxon>
        <taxon>Dikarya</taxon>
        <taxon>Basidiomycota</taxon>
        <taxon>Agaricomycotina</taxon>
        <taxon>Tremellomycetes</taxon>
        <taxon>Tremellales</taxon>
        <taxon>Cryptococcaceae</taxon>
        <taxon>Kwoniella</taxon>
    </lineage>
</organism>
<name>A0AAX4KFN6_9TREE</name>
<feature type="transmembrane region" description="Helical" evidence="11">
    <location>
        <begin position="133"/>
        <end position="152"/>
    </location>
</feature>
<keyword evidence="8" id="KW-0333">Golgi apparatus</keyword>
<comment type="subcellular location">
    <subcellularLocation>
        <location evidence="2">Golgi apparatus membrane</location>
        <topology evidence="2">Multi-pass membrane protein</topology>
    </subcellularLocation>
</comment>
<evidence type="ECO:0000313" key="14">
    <source>
        <dbReference type="Proteomes" id="UP001358614"/>
    </source>
</evidence>
<keyword evidence="14" id="KW-1185">Reference proteome</keyword>
<dbReference type="PANTHER" id="PTHR47549:SF2">
    <property type="entry name" value="GOLGI APPARATUS MEMBRANE PROTEIN TVP38"/>
    <property type="match status" value="1"/>
</dbReference>
<feature type="compositionally biased region" description="Basic and acidic residues" evidence="10">
    <location>
        <begin position="536"/>
        <end position="551"/>
    </location>
</feature>
<feature type="compositionally biased region" description="Basic and acidic residues" evidence="10">
    <location>
        <begin position="32"/>
        <end position="42"/>
    </location>
</feature>